<dbReference type="NCBIfam" id="TIGR04131">
    <property type="entry name" value="Bac_Flav_CTERM"/>
    <property type="match status" value="1"/>
</dbReference>
<dbReference type="EMBL" id="MUGW01000004">
    <property type="protein sequence ID" value="OXA95773.1"/>
    <property type="molecule type" value="Genomic_DNA"/>
</dbReference>
<dbReference type="OrthoDB" id="1236981at2"/>
<name>A0A226HNC7_9FLAO</name>
<gene>
    <name evidence="3" type="ORF">B0A66_02145</name>
</gene>
<dbReference type="Pfam" id="PF13585">
    <property type="entry name" value="CHU_C"/>
    <property type="match status" value="1"/>
</dbReference>
<evidence type="ECO:0000259" key="2">
    <source>
        <dbReference type="Pfam" id="PF19081"/>
    </source>
</evidence>
<dbReference type="RefSeq" id="WP_089048206.1">
    <property type="nucleotide sequence ID" value="NZ_FXTV01000005.1"/>
</dbReference>
<feature type="signal peptide" evidence="1">
    <location>
        <begin position="1"/>
        <end position="27"/>
    </location>
</feature>
<keyword evidence="1" id="KW-0732">Signal</keyword>
<evidence type="ECO:0000313" key="4">
    <source>
        <dbReference type="Proteomes" id="UP000198345"/>
    </source>
</evidence>
<feature type="domain" description="Ig-like" evidence="2">
    <location>
        <begin position="617"/>
        <end position="691"/>
    </location>
</feature>
<accession>A0A226HNC7</accession>
<evidence type="ECO:0000313" key="3">
    <source>
        <dbReference type="EMBL" id="OXA95773.1"/>
    </source>
</evidence>
<proteinExistence type="predicted"/>
<comment type="caution">
    <text evidence="3">The sequence shown here is derived from an EMBL/GenBank/DDBJ whole genome shotgun (WGS) entry which is preliminary data.</text>
</comment>
<feature type="chain" id="PRO_5012511142" description="Ig-like domain-containing protein" evidence="1">
    <location>
        <begin position="28"/>
        <end position="876"/>
    </location>
</feature>
<dbReference type="InterPro" id="IPR026341">
    <property type="entry name" value="T9SS_type_B"/>
</dbReference>
<dbReference type="Pfam" id="PF19081">
    <property type="entry name" value="Ig_7"/>
    <property type="match status" value="1"/>
</dbReference>
<evidence type="ECO:0000256" key="1">
    <source>
        <dbReference type="SAM" id="SignalP"/>
    </source>
</evidence>
<protein>
    <recommendedName>
        <fullName evidence="2">Ig-like domain-containing protein</fullName>
    </recommendedName>
</protein>
<keyword evidence="4" id="KW-1185">Reference proteome</keyword>
<sequence>MVKKYINFLHFVLFFIFLSILPSKAFAQCAGNNGSVVICNISDPVNRSVSLFSYLTGTPTAGGTWTDTNNSRGLDPATGILDAQAIRQGGTYQYTYTVTSVPGCVNNTATVTVTIGAYPGVPAPFATACDKDVVFNLFTAFNSTVMGPHNNGIWRDSAGGIVSSSLPITGMKGDFVYTYTVPTIAACPTNPATISITLSVFEAPDAGTTTDLVLCGSDGLTGYTNYDLNNLISGQDPTGEWSGDGITSGNDHNVDLQDIFNTKGPGDYVYTYTAFSVPGNNICPDDMKSLVITLEKKLDFTGATLVVDSDICENEIPTATYAARLTQGAEAIPNGQYEITYAVSGPNSGSQTVTANFVNGVVNFPVSSIYFRQVGNFIINITRIVAVASKKSCTNVVNNLSDDITIYALPKLDGAVLRLSPVCQSKDAVAQLTNASQLTNGNYTVYYTIGGANNVSGQSATISVIGGNSSFTVPGIFNSNSGTSTIRITRIVNNTTNCSNAANVSGDLIIYPLPNASTVLVSVTDVCITEPVVATISGLGTLTSATLFYTLSDSNTSGLQSVVLTVSNGSADFIIPPALVSQSGNTQISLSNLVNNTTNCNVILPSISDQFLVSRIPVAPTVNGSRVFCKVEGATIADLEPQGTQYKWYNSTTATTPLEDTYVLQSENYYLREISVLGCTSSAATVMVTVNDTPAPTLNSDGQNFCGLETPRIADLSSRTNAFASVVWYDAPNNGNLLTSTTLLTDKTTYYGVDFSTVTSCISDNILEVTVSLYDCDTSQYAFFIPDGFSPNGDGVNDTFTIPDINFLYPDYTLEIFNRYGNVMFKGNRNKPDWDGKNSESVAIGDGIAPNGVYFYIVNFNKDNRRPQQGRLYLNR</sequence>
<dbReference type="InterPro" id="IPR044023">
    <property type="entry name" value="Ig_7"/>
</dbReference>
<reference evidence="3 4" key="1">
    <citation type="submission" date="2016-11" db="EMBL/GenBank/DDBJ databases">
        <title>Whole genomes of Flavobacteriaceae.</title>
        <authorList>
            <person name="Stine C."/>
            <person name="Li C."/>
            <person name="Tadesse D."/>
        </authorList>
    </citation>
    <scope>NUCLEOTIDE SEQUENCE [LARGE SCALE GENOMIC DNA]</scope>
    <source>
        <strain evidence="3 4">DSM 18292</strain>
    </source>
</reference>
<dbReference type="AlphaFoldDB" id="A0A226HNC7"/>
<organism evidence="3 4">
    <name type="scientific">Flavobacterium hercynium</name>
    <dbReference type="NCBI Taxonomy" id="387094"/>
    <lineage>
        <taxon>Bacteria</taxon>
        <taxon>Pseudomonadati</taxon>
        <taxon>Bacteroidota</taxon>
        <taxon>Flavobacteriia</taxon>
        <taxon>Flavobacteriales</taxon>
        <taxon>Flavobacteriaceae</taxon>
        <taxon>Flavobacterium</taxon>
    </lineage>
</organism>
<dbReference type="Proteomes" id="UP000198345">
    <property type="component" value="Unassembled WGS sequence"/>
</dbReference>